<reference evidence="3 4" key="1">
    <citation type="submission" date="2024-08" db="EMBL/GenBank/DDBJ databases">
        <authorList>
            <person name="Cucini C."/>
            <person name="Frati F."/>
        </authorList>
    </citation>
    <scope>NUCLEOTIDE SEQUENCE [LARGE SCALE GENOMIC DNA]</scope>
</reference>
<protein>
    <recommendedName>
        <fullName evidence="2">F-box domain-containing protein</fullName>
    </recommendedName>
</protein>
<evidence type="ECO:0000313" key="3">
    <source>
        <dbReference type="EMBL" id="CAL8129627.1"/>
    </source>
</evidence>
<dbReference type="Pfam" id="PF00646">
    <property type="entry name" value="F-box"/>
    <property type="match status" value="1"/>
</dbReference>
<dbReference type="EMBL" id="CAXLJM020000078">
    <property type="protein sequence ID" value="CAL8129627.1"/>
    <property type="molecule type" value="Genomic_DNA"/>
</dbReference>
<dbReference type="Proteomes" id="UP001642540">
    <property type="component" value="Unassembled WGS sequence"/>
</dbReference>
<dbReference type="Gene3D" id="3.80.10.10">
    <property type="entry name" value="Ribonuclease Inhibitor"/>
    <property type="match status" value="1"/>
</dbReference>
<sequence length="495" mass="57711">MDRSRAAKKLKSNSEEKRKVLKYEKKDDPNQNAVRNFVSPITTPMLSPETWMHAFEYISRNEDLLSVITACPEWNQMLSTKKGEFLFPLVLPLIIRNLDFKTILACRKVNKSTKMAVDDTVKNDLTSPEKIYKLINYLPTKDREYYGELYNFEEAFLFQEMTKVNKFLSTVGYYRGNNSIIGGKLACGVQLCRQIGQNNLMSLFHLESLLKRFGKHLRYLELVFTNCPVCSSAEKIISTTKLVELLAYVPNVEVLSFTSAQHVIKMGKIEKQFPEMKKLRYIQFLENLPYTFISRLVSHYGDQLTILDCKEVFFTARKSSPSELKLRLPNVRKVCVDQITANGLQKLSSVHWALTHLRVQNFNRRKRPTWEEFVSSISGFKETLIELEIYDHVRGLKTQGHENGPAAFPKLTCVTSNYHYMCKKNFYRFLLTCVSLRKLEFHVYSRYMFEADVDKAKQTLVDLPKVEQVVLWHNSGDPTRKDYTEYDKCIIYRTN</sequence>
<evidence type="ECO:0000313" key="4">
    <source>
        <dbReference type="Proteomes" id="UP001642540"/>
    </source>
</evidence>
<comment type="caution">
    <text evidence="3">The sequence shown here is derived from an EMBL/GenBank/DDBJ whole genome shotgun (WGS) entry which is preliminary data.</text>
</comment>
<feature type="domain" description="F-box" evidence="2">
    <location>
        <begin position="90"/>
        <end position="119"/>
    </location>
</feature>
<feature type="compositionally biased region" description="Basic residues" evidence="1">
    <location>
        <begin position="1"/>
        <end position="11"/>
    </location>
</feature>
<dbReference type="InterPro" id="IPR032675">
    <property type="entry name" value="LRR_dom_sf"/>
</dbReference>
<dbReference type="InterPro" id="IPR001810">
    <property type="entry name" value="F-box_dom"/>
</dbReference>
<feature type="region of interest" description="Disordered" evidence="1">
    <location>
        <begin position="1"/>
        <end position="25"/>
    </location>
</feature>
<keyword evidence="4" id="KW-1185">Reference proteome</keyword>
<proteinExistence type="predicted"/>
<organism evidence="3 4">
    <name type="scientific">Orchesella dallaii</name>
    <dbReference type="NCBI Taxonomy" id="48710"/>
    <lineage>
        <taxon>Eukaryota</taxon>
        <taxon>Metazoa</taxon>
        <taxon>Ecdysozoa</taxon>
        <taxon>Arthropoda</taxon>
        <taxon>Hexapoda</taxon>
        <taxon>Collembola</taxon>
        <taxon>Entomobryomorpha</taxon>
        <taxon>Entomobryoidea</taxon>
        <taxon>Orchesellidae</taxon>
        <taxon>Orchesellinae</taxon>
        <taxon>Orchesella</taxon>
    </lineage>
</organism>
<gene>
    <name evidence="3" type="ORF">ODALV1_LOCUS23343</name>
</gene>
<dbReference type="SUPFAM" id="SSF52047">
    <property type="entry name" value="RNI-like"/>
    <property type="match status" value="1"/>
</dbReference>
<evidence type="ECO:0000256" key="1">
    <source>
        <dbReference type="SAM" id="MobiDB-lite"/>
    </source>
</evidence>
<feature type="compositionally biased region" description="Basic and acidic residues" evidence="1">
    <location>
        <begin position="12"/>
        <end position="25"/>
    </location>
</feature>
<accession>A0ABP1RKP6</accession>
<name>A0ABP1RKP6_9HEXA</name>
<evidence type="ECO:0000259" key="2">
    <source>
        <dbReference type="Pfam" id="PF00646"/>
    </source>
</evidence>